<name>A0A2B7XCF0_POLH7</name>
<accession>A0A2B7XCF0</accession>
<evidence type="ECO:0000313" key="2">
    <source>
        <dbReference type="Proteomes" id="UP000224634"/>
    </source>
</evidence>
<sequence>MDMNELVRHQSLWADACTRNSATEGTKASGVSVAGRAVNFHAVTGEAATSVQHQSEFIRPGHECDETTAEDVPAPGTAV</sequence>
<comment type="caution">
    <text evidence="1">The sequence shown here is derived from an EMBL/GenBank/DDBJ whole genome shotgun (WGS) entry which is preliminary data.</text>
</comment>
<dbReference type="EMBL" id="PDNA01000179">
    <property type="protein sequence ID" value="PGH06337.1"/>
    <property type="molecule type" value="Genomic_DNA"/>
</dbReference>
<gene>
    <name evidence="1" type="ORF">AJ80_08171</name>
</gene>
<dbReference type="Proteomes" id="UP000224634">
    <property type="component" value="Unassembled WGS sequence"/>
</dbReference>
<protein>
    <submittedName>
        <fullName evidence="1">Uncharacterized protein</fullName>
    </submittedName>
</protein>
<reference evidence="1 2" key="1">
    <citation type="submission" date="2017-10" db="EMBL/GenBank/DDBJ databases">
        <title>Comparative genomics in systemic dimorphic fungi from Ajellomycetaceae.</title>
        <authorList>
            <person name="Munoz J.F."/>
            <person name="Mcewen J.G."/>
            <person name="Clay O.K."/>
            <person name="Cuomo C.A."/>
        </authorList>
    </citation>
    <scope>NUCLEOTIDE SEQUENCE [LARGE SCALE GENOMIC DNA]</scope>
    <source>
        <strain evidence="1 2">UAMH7299</strain>
    </source>
</reference>
<organism evidence="1 2">
    <name type="scientific">Polytolypa hystricis (strain UAMH7299)</name>
    <dbReference type="NCBI Taxonomy" id="1447883"/>
    <lineage>
        <taxon>Eukaryota</taxon>
        <taxon>Fungi</taxon>
        <taxon>Dikarya</taxon>
        <taxon>Ascomycota</taxon>
        <taxon>Pezizomycotina</taxon>
        <taxon>Eurotiomycetes</taxon>
        <taxon>Eurotiomycetidae</taxon>
        <taxon>Onygenales</taxon>
        <taxon>Onygenales incertae sedis</taxon>
        <taxon>Polytolypa</taxon>
    </lineage>
</organism>
<evidence type="ECO:0000313" key="1">
    <source>
        <dbReference type="EMBL" id="PGH06337.1"/>
    </source>
</evidence>
<dbReference type="AlphaFoldDB" id="A0A2B7XCF0"/>
<keyword evidence="2" id="KW-1185">Reference proteome</keyword>
<proteinExistence type="predicted"/>